<sequence length="68" mass="7540">MFVLFLFSHVLTRIPQASPISYGRRLRTLLLILSGWVFFGESMTLAHLTGIALIVGVILINRTDGPQA</sequence>
<organism evidence="2 3">
    <name type="scientific">Pseudomonas jessenii</name>
    <dbReference type="NCBI Taxonomy" id="77298"/>
    <lineage>
        <taxon>Bacteria</taxon>
        <taxon>Pseudomonadati</taxon>
        <taxon>Pseudomonadota</taxon>
        <taxon>Gammaproteobacteria</taxon>
        <taxon>Pseudomonadales</taxon>
        <taxon>Pseudomonadaceae</taxon>
        <taxon>Pseudomonas</taxon>
    </lineage>
</organism>
<dbReference type="Gene3D" id="1.10.3730.20">
    <property type="match status" value="1"/>
</dbReference>
<evidence type="ECO:0000256" key="1">
    <source>
        <dbReference type="SAM" id="Phobius"/>
    </source>
</evidence>
<evidence type="ECO:0000313" key="3">
    <source>
        <dbReference type="Proteomes" id="UP000247437"/>
    </source>
</evidence>
<evidence type="ECO:0000313" key="2">
    <source>
        <dbReference type="EMBL" id="PYY72342.1"/>
    </source>
</evidence>
<dbReference type="AlphaFoldDB" id="A0A2W0EXQ1"/>
<keyword evidence="1" id="KW-1133">Transmembrane helix</keyword>
<accession>A0A2W0EXQ1</accession>
<dbReference type="EMBL" id="PDLL01000007">
    <property type="protein sequence ID" value="PYY72342.1"/>
    <property type="molecule type" value="Genomic_DNA"/>
</dbReference>
<reference evidence="2 3" key="1">
    <citation type="journal article" date="2018" name="Appl. Microbiol. Biotechnol.">
        <title>Characterization of the caprolactam degradation pathway in Pseudomonas jessenii using mass spectrometry-based proteomics.</title>
        <authorList>
            <person name="Otzen M."/>
            <person name="Palacio C."/>
            <person name="Janssen D.B."/>
        </authorList>
    </citation>
    <scope>NUCLEOTIDE SEQUENCE [LARGE SCALE GENOMIC DNA]</scope>
    <source>
        <strain evidence="2 3">GO3</strain>
    </source>
</reference>
<dbReference type="SUPFAM" id="SSF103481">
    <property type="entry name" value="Multidrug resistance efflux transporter EmrE"/>
    <property type="match status" value="1"/>
</dbReference>
<dbReference type="Proteomes" id="UP000247437">
    <property type="component" value="Unassembled WGS sequence"/>
</dbReference>
<name>A0A2W0EXQ1_PSEJE</name>
<gene>
    <name evidence="2" type="ORF">CRX42_01645</name>
</gene>
<keyword evidence="1" id="KW-0812">Transmembrane</keyword>
<comment type="caution">
    <text evidence="2">The sequence shown here is derived from an EMBL/GenBank/DDBJ whole genome shotgun (WGS) entry which is preliminary data.</text>
</comment>
<proteinExistence type="predicted"/>
<feature type="transmembrane region" description="Helical" evidence="1">
    <location>
        <begin position="33"/>
        <end position="60"/>
    </location>
</feature>
<keyword evidence="1" id="KW-0472">Membrane</keyword>
<dbReference type="InterPro" id="IPR037185">
    <property type="entry name" value="EmrE-like"/>
</dbReference>
<protein>
    <submittedName>
        <fullName evidence="2">Uncharacterized protein</fullName>
    </submittedName>
</protein>